<dbReference type="AlphaFoldDB" id="A0A830HX30"/>
<keyword evidence="2" id="KW-0732">Signal</keyword>
<proteinExistence type="predicted"/>
<dbReference type="EMBL" id="BNJQ01000036">
    <property type="protein sequence ID" value="GHP11704.1"/>
    <property type="molecule type" value="Genomic_DNA"/>
</dbReference>
<evidence type="ECO:0000313" key="3">
    <source>
        <dbReference type="EMBL" id="GHP11704.1"/>
    </source>
</evidence>
<accession>A0A830HX30</accession>
<comment type="caution">
    <text evidence="3">The sequence shown here is derived from an EMBL/GenBank/DDBJ whole genome shotgun (WGS) entry which is preliminary data.</text>
</comment>
<sequence length="120" mass="12983">MATALKMSRSRPFMGVISLCCMWSLMSSSSSTFSSLERRSFSFFVSATTTHSDSSSSSSAAAASQQQQGDFSLDGPSRHWAAIGAVHEKTHRVGTNDDVVLIISVFCTRTSTFLCTRNVI</sequence>
<feature type="signal peptide" evidence="2">
    <location>
        <begin position="1"/>
        <end position="28"/>
    </location>
</feature>
<evidence type="ECO:0000256" key="1">
    <source>
        <dbReference type="SAM" id="MobiDB-lite"/>
    </source>
</evidence>
<feature type="chain" id="PRO_5032582851" description="Secreted protein" evidence="2">
    <location>
        <begin position="29"/>
        <end position="120"/>
    </location>
</feature>
<feature type="compositionally biased region" description="Low complexity" evidence="1">
    <location>
        <begin position="54"/>
        <end position="68"/>
    </location>
</feature>
<organism evidence="3 4">
    <name type="scientific">Pycnococcus provasolii</name>
    <dbReference type="NCBI Taxonomy" id="41880"/>
    <lineage>
        <taxon>Eukaryota</taxon>
        <taxon>Viridiplantae</taxon>
        <taxon>Chlorophyta</taxon>
        <taxon>Pseudoscourfieldiophyceae</taxon>
        <taxon>Pseudoscourfieldiales</taxon>
        <taxon>Pycnococcaceae</taxon>
        <taxon>Pycnococcus</taxon>
    </lineage>
</organism>
<evidence type="ECO:0000256" key="2">
    <source>
        <dbReference type="SAM" id="SignalP"/>
    </source>
</evidence>
<evidence type="ECO:0008006" key="5">
    <source>
        <dbReference type="Google" id="ProtNLM"/>
    </source>
</evidence>
<evidence type="ECO:0000313" key="4">
    <source>
        <dbReference type="Proteomes" id="UP000660262"/>
    </source>
</evidence>
<reference evidence="3" key="1">
    <citation type="submission" date="2020-10" db="EMBL/GenBank/DDBJ databases">
        <title>Unveiling of a novel bifunctional photoreceptor, Dualchrome1, isolated from a cosmopolitan green alga.</title>
        <authorList>
            <person name="Suzuki S."/>
            <person name="Kawachi M."/>
        </authorList>
    </citation>
    <scope>NUCLEOTIDE SEQUENCE</scope>
    <source>
        <strain evidence="3">NIES 2893</strain>
    </source>
</reference>
<gene>
    <name evidence="3" type="ORF">PPROV_001043200</name>
</gene>
<protein>
    <recommendedName>
        <fullName evidence="5">Secreted protein</fullName>
    </recommendedName>
</protein>
<name>A0A830HX30_9CHLO</name>
<keyword evidence="4" id="KW-1185">Reference proteome</keyword>
<dbReference type="Proteomes" id="UP000660262">
    <property type="component" value="Unassembled WGS sequence"/>
</dbReference>
<feature type="region of interest" description="Disordered" evidence="1">
    <location>
        <begin position="49"/>
        <end position="74"/>
    </location>
</feature>